<dbReference type="GO" id="GO:0005737">
    <property type="term" value="C:cytoplasm"/>
    <property type="evidence" value="ECO:0007669"/>
    <property type="project" value="TreeGrafter"/>
</dbReference>
<dbReference type="PANTHER" id="PTHR15564:SF2">
    <property type="entry name" value="BMP_RETINOIC ACID-INDUCIBLE NEURAL-SPECIFIC PROTEIN 3"/>
    <property type="match status" value="1"/>
</dbReference>
<evidence type="ECO:0000256" key="2">
    <source>
        <dbReference type="SAM" id="SignalP"/>
    </source>
</evidence>
<keyword evidence="4" id="KW-1185">Reference proteome</keyword>
<dbReference type="GO" id="GO:0045930">
    <property type="term" value="P:negative regulation of mitotic cell cycle"/>
    <property type="evidence" value="ECO:0007669"/>
    <property type="project" value="InterPro"/>
</dbReference>
<dbReference type="InterPro" id="IPR033237">
    <property type="entry name" value="BRINP"/>
</dbReference>
<comment type="caution">
    <text evidence="3">The sequence shown here is derived from an EMBL/GenBank/DDBJ whole genome shotgun (WGS) entry which is preliminary data.</text>
</comment>
<dbReference type="AlphaFoldDB" id="A0AAW0N9B3"/>
<dbReference type="GO" id="GO:0030425">
    <property type="term" value="C:dendrite"/>
    <property type="evidence" value="ECO:0007669"/>
    <property type="project" value="TreeGrafter"/>
</dbReference>
<gene>
    <name evidence="3" type="ORF">WMY93_024302</name>
</gene>
<name>A0AAW0N9B3_9GOBI</name>
<feature type="signal peptide" evidence="2">
    <location>
        <begin position="1"/>
        <end position="18"/>
    </location>
</feature>
<reference evidence="4" key="1">
    <citation type="submission" date="2024-04" db="EMBL/GenBank/DDBJ databases">
        <title>Salinicola lusitanus LLJ914,a marine bacterium isolated from the Okinawa Trough.</title>
        <authorList>
            <person name="Li J."/>
        </authorList>
    </citation>
    <scope>NUCLEOTIDE SEQUENCE [LARGE SCALE GENOMIC DNA]</scope>
</reference>
<feature type="region of interest" description="Disordered" evidence="1">
    <location>
        <begin position="27"/>
        <end position="63"/>
    </location>
</feature>
<organism evidence="3 4">
    <name type="scientific">Mugilogobius chulae</name>
    <name type="common">yellowstripe goby</name>
    <dbReference type="NCBI Taxonomy" id="88201"/>
    <lineage>
        <taxon>Eukaryota</taxon>
        <taxon>Metazoa</taxon>
        <taxon>Chordata</taxon>
        <taxon>Craniata</taxon>
        <taxon>Vertebrata</taxon>
        <taxon>Euteleostomi</taxon>
        <taxon>Actinopterygii</taxon>
        <taxon>Neopterygii</taxon>
        <taxon>Teleostei</taxon>
        <taxon>Neoteleostei</taxon>
        <taxon>Acanthomorphata</taxon>
        <taxon>Gobiaria</taxon>
        <taxon>Gobiiformes</taxon>
        <taxon>Gobioidei</taxon>
        <taxon>Gobiidae</taxon>
        <taxon>Gobionellinae</taxon>
        <taxon>Mugilogobius</taxon>
    </lineage>
</organism>
<dbReference type="GO" id="GO:0007399">
    <property type="term" value="P:nervous system development"/>
    <property type="evidence" value="ECO:0007669"/>
    <property type="project" value="TreeGrafter"/>
</dbReference>
<keyword evidence="2" id="KW-0732">Signal</keyword>
<dbReference type="GO" id="GO:0071300">
    <property type="term" value="P:cellular response to retinoic acid"/>
    <property type="evidence" value="ECO:0007669"/>
    <property type="project" value="TreeGrafter"/>
</dbReference>
<dbReference type="Proteomes" id="UP001460270">
    <property type="component" value="Unassembled WGS sequence"/>
</dbReference>
<accession>A0AAW0N9B3</accession>
<dbReference type="GO" id="GO:0043025">
    <property type="term" value="C:neuronal cell body"/>
    <property type="evidence" value="ECO:0007669"/>
    <property type="project" value="TreeGrafter"/>
</dbReference>
<proteinExistence type="predicted"/>
<dbReference type="GO" id="GO:0045666">
    <property type="term" value="P:positive regulation of neuron differentiation"/>
    <property type="evidence" value="ECO:0007669"/>
    <property type="project" value="InterPro"/>
</dbReference>
<sequence length="156" mass="16816">MALWGVLSLSLHCWVCLGFVDSLSSSSSSSSSSGSSSTGSSSIGSSGSSSSSSSTGSIDGPLLEQAGGPLDWLLSDKGPFHHSPEYIDFVDKNRQGFSTRYKIYRLWTRARAMGWAPFLAHLSGQTRFGLRRRAAPYTCAPPMIDSRARTQRKTTQ</sequence>
<dbReference type="EMBL" id="JBBPFD010000018">
    <property type="protein sequence ID" value="KAK7888742.1"/>
    <property type="molecule type" value="Genomic_DNA"/>
</dbReference>
<protein>
    <submittedName>
        <fullName evidence="3">Uncharacterized protein</fullName>
    </submittedName>
</protein>
<dbReference type="PANTHER" id="PTHR15564">
    <property type="entry name" value="MACPF DOMAIN-CONTAINING PROTEIN"/>
    <property type="match status" value="1"/>
</dbReference>
<evidence type="ECO:0000313" key="4">
    <source>
        <dbReference type="Proteomes" id="UP001460270"/>
    </source>
</evidence>
<feature type="chain" id="PRO_5043575603" evidence="2">
    <location>
        <begin position="19"/>
        <end position="156"/>
    </location>
</feature>
<feature type="compositionally biased region" description="Low complexity" evidence="1">
    <location>
        <begin position="27"/>
        <end position="58"/>
    </location>
</feature>
<evidence type="ECO:0000313" key="3">
    <source>
        <dbReference type="EMBL" id="KAK7888742.1"/>
    </source>
</evidence>
<evidence type="ECO:0000256" key="1">
    <source>
        <dbReference type="SAM" id="MobiDB-lite"/>
    </source>
</evidence>